<dbReference type="EMBL" id="LAZR01013179">
    <property type="protein sequence ID" value="KKM23191.1"/>
    <property type="molecule type" value="Genomic_DNA"/>
</dbReference>
<sequence length="80" mass="8935">MTEAEDIEKVFIALKKVPEKRLLIIDLANSIPIKHGMLDIDVLTEKQRDINLAVAEAKAYGTRTIMAVDALVSMRARKEA</sequence>
<accession>A0A0F9I6E9</accession>
<reference evidence="1" key="1">
    <citation type="journal article" date="2015" name="Nature">
        <title>Complex archaea that bridge the gap between prokaryotes and eukaryotes.</title>
        <authorList>
            <person name="Spang A."/>
            <person name="Saw J.H."/>
            <person name="Jorgensen S.L."/>
            <person name="Zaremba-Niedzwiedzka K."/>
            <person name="Martijn J."/>
            <person name="Lind A.E."/>
            <person name="van Eijk R."/>
            <person name="Schleper C."/>
            <person name="Guy L."/>
            <person name="Ettema T.J."/>
        </authorList>
    </citation>
    <scope>NUCLEOTIDE SEQUENCE</scope>
</reference>
<proteinExistence type="predicted"/>
<gene>
    <name evidence="1" type="ORF">LCGC14_1617620</name>
</gene>
<name>A0A0F9I6E9_9ZZZZ</name>
<dbReference type="AlphaFoldDB" id="A0A0F9I6E9"/>
<evidence type="ECO:0000313" key="1">
    <source>
        <dbReference type="EMBL" id="KKM23191.1"/>
    </source>
</evidence>
<comment type="caution">
    <text evidence="1">The sequence shown here is derived from an EMBL/GenBank/DDBJ whole genome shotgun (WGS) entry which is preliminary data.</text>
</comment>
<organism evidence="1">
    <name type="scientific">marine sediment metagenome</name>
    <dbReference type="NCBI Taxonomy" id="412755"/>
    <lineage>
        <taxon>unclassified sequences</taxon>
        <taxon>metagenomes</taxon>
        <taxon>ecological metagenomes</taxon>
    </lineage>
</organism>
<protein>
    <submittedName>
        <fullName evidence="1">Uncharacterized protein</fullName>
    </submittedName>
</protein>